<evidence type="ECO:0000256" key="1">
    <source>
        <dbReference type="SAM" id="MobiDB-lite"/>
    </source>
</evidence>
<organism evidence="2 3">
    <name type="scientific">Gimesia alba</name>
    <dbReference type="NCBI Taxonomy" id="2527973"/>
    <lineage>
        <taxon>Bacteria</taxon>
        <taxon>Pseudomonadati</taxon>
        <taxon>Planctomycetota</taxon>
        <taxon>Planctomycetia</taxon>
        <taxon>Planctomycetales</taxon>
        <taxon>Planctomycetaceae</taxon>
        <taxon>Gimesia</taxon>
    </lineage>
</organism>
<feature type="region of interest" description="Disordered" evidence="1">
    <location>
        <begin position="1"/>
        <end position="20"/>
    </location>
</feature>
<name>A0A517RK43_9PLAN</name>
<evidence type="ECO:0000313" key="3">
    <source>
        <dbReference type="Proteomes" id="UP000317171"/>
    </source>
</evidence>
<feature type="region of interest" description="Disordered" evidence="1">
    <location>
        <begin position="53"/>
        <end position="74"/>
    </location>
</feature>
<gene>
    <name evidence="2" type="ORF">Pan241w_43320</name>
</gene>
<keyword evidence="3" id="KW-1185">Reference proteome</keyword>
<evidence type="ECO:0000313" key="2">
    <source>
        <dbReference type="EMBL" id="QDT44224.1"/>
    </source>
</evidence>
<dbReference type="KEGG" id="gaz:Pan241w_43320"/>
<accession>A0A517RK43</accession>
<protein>
    <submittedName>
        <fullName evidence="2">Uncharacterized protein</fullName>
    </submittedName>
</protein>
<proteinExistence type="predicted"/>
<dbReference type="Proteomes" id="UP000317171">
    <property type="component" value="Chromosome"/>
</dbReference>
<sequence>MRVALNDWLNDGRVSPEPGIDAENPGYTISNLKLIRNYTFPILQQKFAIFTEQTGKTRPPHQRESHTLMGGLPK</sequence>
<dbReference type="EMBL" id="CP036269">
    <property type="protein sequence ID" value="QDT44224.1"/>
    <property type="molecule type" value="Genomic_DNA"/>
</dbReference>
<reference evidence="2 3" key="1">
    <citation type="submission" date="2019-02" db="EMBL/GenBank/DDBJ databases">
        <title>Deep-cultivation of Planctomycetes and their phenomic and genomic characterization uncovers novel biology.</title>
        <authorList>
            <person name="Wiegand S."/>
            <person name="Jogler M."/>
            <person name="Boedeker C."/>
            <person name="Pinto D."/>
            <person name="Vollmers J."/>
            <person name="Rivas-Marin E."/>
            <person name="Kohn T."/>
            <person name="Peeters S.H."/>
            <person name="Heuer A."/>
            <person name="Rast P."/>
            <person name="Oberbeckmann S."/>
            <person name="Bunk B."/>
            <person name="Jeske O."/>
            <person name="Meyerdierks A."/>
            <person name="Storesund J.E."/>
            <person name="Kallscheuer N."/>
            <person name="Luecker S."/>
            <person name="Lage O.M."/>
            <person name="Pohl T."/>
            <person name="Merkel B.J."/>
            <person name="Hornburger P."/>
            <person name="Mueller R.-W."/>
            <person name="Bruemmer F."/>
            <person name="Labrenz M."/>
            <person name="Spormann A.M."/>
            <person name="Op den Camp H."/>
            <person name="Overmann J."/>
            <person name="Amann R."/>
            <person name="Jetten M.S.M."/>
            <person name="Mascher T."/>
            <person name="Medema M.H."/>
            <person name="Devos D.P."/>
            <person name="Kaster A.-K."/>
            <person name="Ovreas L."/>
            <person name="Rohde M."/>
            <person name="Galperin M.Y."/>
            <person name="Jogler C."/>
        </authorList>
    </citation>
    <scope>NUCLEOTIDE SEQUENCE [LARGE SCALE GENOMIC DNA]</scope>
    <source>
        <strain evidence="2 3">Pan241w</strain>
    </source>
</reference>
<dbReference type="AlphaFoldDB" id="A0A517RK43"/>